<dbReference type="EMBL" id="RBZW01000012">
    <property type="protein sequence ID" value="THE66211.1"/>
    <property type="molecule type" value="Genomic_DNA"/>
</dbReference>
<name>A0A4S3TPI0_9EURY</name>
<comment type="caution">
    <text evidence="2">The sequence shown here is derived from an EMBL/GenBank/DDBJ whole genome shotgun (WGS) entry which is preliminary data.</text>
</comment>
<evidence type="ECO:0000313" key="2">
    <source>
        <dbReference type="EMBL" id="THE66211.1"/>
    </source>
</evidence>
<dbReference type="Proteomes" id="UP000318864">
    <property type="component" value="Unassembled WGS sequence"/>
</dbReference>
<evidence type="ECO:0000256" key="1">
    <source>
        <dbReference type="SAM" id="Phobius"/>
    </source>
</evidence>
<dbReference type="AlphaFoldDB" id="A0A4S3TPI0"/>
<keyword evidence="1" id="KW-0812">Transmembrane</keyword>
<accession>A0A4S3TPI0</accession>
<keyword evidence="1" id="KW-0472">Membrane</keyword>
<keyword evidence="3" id="KW-1185">Reference proteome</keyword>
<organism evidence="2 3">
    <name type="scientific">Salinadaptatus halalkaliphilus</name>
    <dbReference type="NCBI Taxonomy" id="2419781"/>
    <lineage>
        <taxon>Archaea</taxon>
        <taxon>Methanobacteriati</taxon>
        <taxon>Methanobacteriota</taxon>
        <taxon>Stenosarchaea group</taxon>
        <taxon>Halobacteria</taxon>
        <taxon>Halobacteriales</taxon>
        <taxon>Natrialbaceae</taxon>
        <taxon>Salinadaptatus</taxon>
    </lineage>
</organism>
<sequence>MDRIDAVTIVGCAGLVALAWPVGLAGVVVAAAFGGFLLSLSVWRLYGGRPWEALGWLAWVGAASSVVIQLDSPTRLVAVVGFGVLGVLLLLGGRFDVLVDVWSRTDADQQSRH</sequence>
<dbReference type="RefSeq" id="WP_141463452.1">
    <property type="nucleotide sequence ID" value="NZ_RBZW01000012.1"/>
</dbReference>
<feature type="transmembrane region" description="Helical" evidence="1">
    <location>
        <begin position="51"/>
        <end position="70"/>
    </location>
</feature>
<keyword evidence="1" id="KW-1133">Transmembrane helix</keyword>
<dbReference type="OrthoDB" id="206485at2157"/>
<gene>
    <name evidence="2" type="ORF">D8Y22_04110</name>
</gene>
<reference evidence="2 3" key="1">
    <citation type="submission" date="2018-10" db="EMBL/GenBank/DDBJ databases">
        <title>Natronolimnobius sp. XQ-INN 246 isolated from Inner Mongolia Autonomous Region of China.</title>
        <authorList>
            <person name="Xue Q."/>
        </authorList>
    </citation>
    <scope>NUCLEOTIDE SEQUENCE [LARGE SCALE GENOMIC DNA]</scope>
    <source>
        <strain evidence="2 3">XQ-INN 246</strain>
    </source>
</reference>
<protein>
    <submittedName>
        <fullName evidence="2">Uncharacterized protein</fullName>
    </submittedName>
</protein>
<feature type="transmembrane region" description="Helical" evidence="1">
    <location>
        <begin position="76"/>
        <end position="95"/>
    </location>
</feature>
<proteinExistence type="predicted"/>
<feature type="transmembrane region" description="Helical" evidence="1">
    <location>
        <begin position="6"/>
        <end position="39"/>
    </location>
</feature>
<evidence type="ECO:0000313" key="3">
    <source>
        <dbReference type="Proteomes" id="UP000318864"/>
    </source>
</evidence>